<dbReference type="KEGG" id="tsv:DSM104635_03830"/>
<protein>
    <submittedName>
        <fullName evidence="3">Uncharacterized protein</fullName>
    </submittedName>
</protein>
<reference evidence="4" key="1">
    <citation type="submission" date="2019-12" db="EMBL/GenBank/DDBJ databases">
        <title>Complete genome of Terracaulis silvestris 0127_4.</title>
        <authorList>
            <person name="Vieira S."/>
            <person name="Riedel T."/>
            <person name="Sproer C."/>
            <person name="Pascual J."/>
            <person name="Boedeker C."/>
            <person name="Overmann J."/>
        </authorList>
    </citation>
    <scope>NUCLEOTIDE SEQUENCE [LARGE SCALE GENOMIC DNA]</scope>
    <source>
        <strain evidence="4">0127_4</strain>
    </source>
</reference>
<keyword evidence="2" id="KW-0812">Transmembrane</keyword>
<gene>
    <name evidence="3" type="ORF">DSM104635_03830</name>
</gene>
<sequence length="115" mass="12646">MRSKGGRTIKLNPVDDDHQIHDHPARAGMEAIMDQKLFHQRIKSERSSAYWFAASLWGVTGLILGVILGVYMTMVVQTGSADIWRNNFIAGAASDAARESVDSREPLLPSDPAQP</sequence>
<dbReference type="EMBL" id="CP047045">
    <property type="protein sequence ID" value="QGZ96965.1"/>
    <property type="molecule type" value="Genomic_DNA"/>
</dbReference>
<feature type="compositionally biased region" description="Basic and acidic residues" evidence="1">
    <location>
        <begin position="96"/>
        <end position="105"/>
    </location>
</feature>
<evidence type="ECO:0000313" key="4">
    <source>
        <dbReference type="Proteomes" id="UP000431269"/>
    </source>
</evidence>
<feature type="region of interest" description="Disordered" evidence="1">
    <location>
        <begin position="1"/>
        <end position="20"/>
    </location>
</feature>
<feature type="region of interest" description="Disordered" evidence="1">
    <location>
        <begin position="95"/>
        <end position="115"/>
    </location>
</feature>
<dbReference type="Proteomes" id="UP000431269">
    <property type="component" value="Chromosome"/>
</dbReference>
<dbReference type="AlphaFoldDB" id="A0A6I6MN60"/>
<evidence type="ECO:0000313" key="3">
    <source>
        <dbReference type="EMBL" id="QGZ96965.1"/>
    </source>
</evidence>
<keyword evidence="4" id="KW-1185">Reference proteome</keyword>
<accession>A0A6I6MN60</accession>
<keyword evidence="2" id="KW-0472">Membrane</keyword>
<proteinExistence type="predicted"/>
<name>A0A6I6MN60_9CAUL</name>
<dbReference type="RefSeq" id="WP_158767768.1">
    <property type="nucleotide sequence ID" value="NZ_CP047045.1"/>
</dbReference>
<organism evidence="3 4">
    <name type="scientific">Terricaulis silvestris</name>
    <dbReference type="NCBI Taxonomy" id="2686094"/>
    <lineage>
        <taxon>Bacteria</taxon>
        <taxon>Pseudomonadati</taxon>
        <taxon>Pseudomonadota</taxon>
        <taxon>Alphaproteobacteria</taxon>
        <taxon>Caulobacterales</taxon>
        <taxon>Caulobacteraceae</taxon>
        <taxon>Terricaulis</taxon>
    </lineage>
</organism>
<evidence type="ECO:0000256" key="1">
    <source>
        <dbReference type="SAM" id="MobiDB-lite"/>
    </source>
</evidence>
<feature type="transmembrane region" description="Helical" evidence="2">
    <location>
        <begin position="49"/>
        <end position="72"/>
    </location>
</feature>
<evidence type="ECO:0000256" key="2">
    <source>
        <dbReference type="SAM" id="Phobius"/>
    </source>
</evidence>
<keyword evidence="2" id="KW-1133">Transmembrane helix</keyword>